<sequence length="367" mass="39948">MGDRSRLIGGSALHDDDPNLDEDGQKEDINTRELGYAKDPDTTPPLSSRPSLLSVADLKRKAEEEEQKAQRQAGWERVDKAIEKAEFEEREYWDQFTQAQEIQKKEEASKTSSALSRGKTFHQREKEKAAAESRAGTRRASKTPSFELPDLLVALASHMLYSLFASGESRSTPEPTSHSFDSATDLWRPGGDGFGKKATVAVKRKSNQNKGRGGKASGNKAPGVHKRVSDLGGSVEKESSSLPEESGDTASSLPELNFSSPDKSAALQENNEVTSSMLGPRASSPTPSQSSTEDCFDDNSKKFGTWARANPQQSEDEPRLFPSPEHDFECAEAGESEPEGKSNDLASAEGKPEDGGKESDFETFSQL</sequence>
<proteinExistence type="predicted"/>
<dbReference type="AlphaFoldDB" id="A0A132B8Y1"/>
<dbReference type="KEGG" id="psco:LY89DRAFT_676752"/>
<feature type="compositionally biased region" description="Polar residues" evidence="1">
    <location>
        <begin position="240"/>
        <end position="293"/>
    </location>
</feature>
<evidence type="ECO:0000313" key="2">
    <source>
        <dbReference type="EMBL" id="KUJ08862.1"/>
    </source>
</evidence>
<feature type="region of interest" description="Disordered" evidence="1">
    <location>
        <begin position="99"/>
        <end position="146"/>
    </location>
</feature>
<feature type="compositionally biased region" description="Polar residues" evidence="1">
    <location>
        <begin position="168"/>
        <end position="182"/>
    </location>
</feature>
<accession>A0A132B8Y1</accession>
<dbReference type="RefSeq" id="XP_018063217.1">
    <property type="nucleotide sequence ID" value="XM_018213622.1"/>
</dbReference>
<organism evidence="2 3">
    <name type="scientific">Mollisia scopiformis</name>
    <name type="common">Conifer needle endophyte fungus</name>
    <name type="synonym">Phialocephala scopiformis</name>
    <dbReference type="NCBI Taxonomy" id="149040"/>
    <lineage>
        <taxon>Eukaryota</taxon>
        <taxon>Fungi</taxon>
        <taxon>Dikarya</taxon>
        <taxon>Ascomycota</taxon>
        <taxon>Pezizomycotina</taxon>
        <taxon>Leotiomycetes</taxon>
        <taxon>Helotiales</taxon>
        <taxon>Mollisiaceae</taxon>
        <taxon>Mollisia</taxon>
    </lineage>
</organism>
<evidence type="ECO:0000313" key="3">
    <source>
        <dbReference type="Proteomes" id="UP000070700"/>
    </source>
</evidence>
<evidence type="ECO:0000256" key="1">
    <source>
        <dbReference type="SAM" id="MobiDB-lite"/>
    </source>
</evidence>
<keyword evidence="3" id="KW-1185">Reference proteome</keyword>
<reference evidence="2 3" key="1">
    <citation type="submission" date="2015-10" db="EMBL/GenBank/DDBJ databases">
        <title>Full genome of DAOMC 229536 Phialocephala scopiformis, a fungal endophyte of spruce producing the potent anti-insectan compound rugulosin.</title>
        <authorList>
            <consortium name="DOE Joint Genome Institute"/>
            <person name="Walker A.K."/>
            <person name="Frasz S.L."/>
            <person name="Seifert K.A."/>
            <person name="Miller J.D."/>
            <person name="Mondo S.J."/>
            <person name="Labutti K."/>
            <person name="Lipzen A."/>
            <person name="Dockter R."/>
            <person name="Kennedy M."/>
            <person name="Grigoriev I.V."/>
            <person name="Spatafora J.W."/>
        </authorList>
    </citation>
    <scope>NUCLEOTIDE SEQUENCE [LARGE SCALE GENOMIC DNA]</scope>
    <source>
        <strain evidence="2 3">CBS 120377</strain>
    </source>
</reference>
<name>A0A132B8Y1_MOLSC</name>
<feature type="region of interest" description="Disordered" evidence="1">
    <location>
        <begin position="1"/>
        <end position="75"/>
    </location>
</feature>
<dbReference type="Proteomes" id="UP000070700">
    <property type="component" value="Unassembled WGS sequence"/>
</dbReference>
<feature type="compositionally biased region" description="Basic and acidic residues" evidence="1">
    <location>
        <begin position="26"/>
        <end position="41"/>
    </location>
</feature>
<feature type="compositionally biased region" description="Basic and acidic residues" evidence="1">
    <location>
        <begin position="350"/>
        <end position="360"/>
    </location>
</feature>
<feature type="compositionally biased region" description="Basic and acidic residues" evidence="1">
    <location>
        <begin position="122"/>
        <end position="131"/>
    </location>
</feature>
<protein>
    <submittedName>
        <fullName evidence="2">Uncharacterized protein</fullName>
    </submittedName>
</protein>
<feature type="compositionally biased region" description="Basic and acidic residues" evidence="1">
    <location>
        <begin position="316"/>
        <end position="329"/>
    </location>
</feature>
<feature type="compositionally biased region" description="Low complexity" evidence="1">
    <location>
        <begin position="44"/>
        <end position="54"/>
    </location>
</feature>
<dbReference type="EMBL" id="KQ947434">
    <property type="protein sequence ID" value="KUJ08862.1"/>
    <property type="molecule type" value="Genomic_DNA"/>
</dbReference>
<feature type="compositionally biased region" description="Basic and acidic residues" evidence="1">
    <location>
        <begin position="57"/>
        <end position="75"/>
    </location>
</feature>
<dbReference type="InParanoid" id="A0A132B8Y1"/>
<gene>
    <name evidence="2" type="ORF">LY89DRAFT_676752</name>
</gene>
<dbReference type="GeneID" id="28823348"/>
<feature type="region of interest" description="Disordered" evidence="1">
    <location>
        <begin position="167"/>
        <end position="367"/>
    </location>
</feature>